<evidence type="ECO:0000256" key="1">
    <source>
        <dbReference type="SAM" id="MobiDB-lite"/>
    </source>
</evidence>
<dbReference type="PROSITE" id="PS51273">
    <property type="entry name" value="GATASE_TYPE_1"/>
    <property type="match status" value="1"/>
</dbReference>
<proteinExistence type="predicted"/>
<evidence type="ECO:0000313" key="3">
    <source>
        <dbReference type="Proteomes" id="UP000616499"/>
    </source>
</evidence>
<protein>
    <submittedName>
        <fullName evidence="2">Glutamine amidotransferase</fullName>
    </submittedName>
</protein>
<dbReference type="RefSeq" id="WP_188866493.1">
    <property type="nucleotide sequence ID" value="NZ_BMNW01000005.1"/>
</dbReference>
<reference evidence="3" key="1">
    <citation type="journal article" date="2019" name="Int. J. Syst. Evol. Microbiol.">
        <title>The Global Catalogue of Microorganisms (GCM) 10K type strain sequencing project: providing services to taxonomists for standard genome sequencing and annotation.</title>
        <authorList>
            <consortium name="The Broad Institute Genomics Platform"/>
            <consortium name="The Broad Institute Genome Sequencing Center for Infectious Disease"/>
            <person name="Wu L."/>
            <person name="Ma J."/>
        </authorList>
    </citation>
    <scope>NUCLEOTIDE SEQUENCE [LARGE SCALE GENOMIC DNA]</scope>
    <source>
        <strain evidence="3">JCM 13501</strain>
    </source>
</reference>
<dbReference type="Gene3D" id="3.40.50.880">
    <property type="match status" value="1"/>
</dbReference>
<dbReference type="Pfam" id="PF07722">
    <property type="entry name" value="Peptidase_C26"/>
    <property type="match status" value="1"/>
</dbReference>
<evidence type="ECO:0000313" key="2">
    <source>
        <dbReference type="EMBL" id="GGM13260.1"/>
    </source>
</evidence>
<dbReference type="InterPro" id="IPR011697">
    <property type="entry name" value="Peptidase_C26"/>
</dbReference>
<keyword evidence="3" id="KW-1185">Reference proteome</keyword>
<dbReference type="SUPFAM" id="SSF52317">
    <property type="entry name" value="Class I glutamine amidotransferase-like"/>
    <property type="match status" value="1"/>
</dbReference>
<comment type="caution">
    <text evidence="2">The sequence shown here is derived from an EMBL/GenBank/DDBJ whole genome shotgun (WGS) entry which is preliminary data.</text>
</comment>
<dbReference type="InterPro" id="IPR044668">
    <property type="entry name" value="PuuD-like"/>
</dbReference>
<name>A0ABQ2GVS6_9PSED</name>
<dbReference type="InterPro" id="IPR029062">
    <property type="entry name" value="Class_I_gatase-like"/>
</dbReference>
<dbReference type="PANTHER" id="PTHR43235">
    <property type="entry name" value="GLUTAMINE AMIDOTRANSFERASE PB2B2.05-RELATED"/>
    <property type="match status" value="1"/>
</dbReference>
<sequence>MSCLPLIGVTACTKQIGLHTFHIAGDKYLRAVVTGAGGLPLVIPALADLLDQPTLLKRLDGLMFTGSPSNVEPHHYRGPSSAPGTSHDPERDRTTLPLIRAAVDAGVPILGICRGFQEMNVAMGGSLYQKVHEAGPFADHREQPDDPLDIQYAPSHAVHVQSGGVLERMGLPEQFQVNSLHGQGVERLASGLRAEALAPDGLVEAFSVEGAQAFAVGVQWHPEWQVGSNPNYLAIFNAFGDACRQRAGQR</sequence>
<feature type="region of interest" description="Disordered" evidence="1">
    <location>
        <begin position="68"/>
        <end position="92"/>
    </location>
</feature>
<keyword evidence="2" id="KW-0315">Glutamine amidotransferase</keyword>
<organism evidence="2 3">
    <name type="scientific">Pseudomonas asuensis</name>
    <dbReference type="NCBI Taxonomy" id="1825787"/>
    <lineage>
        <taxon>Bacteria</taxon>
        <taxon>Pseudomonadati</taxon>
        <taxon>Pseudomonadota</taxon>
        <taxon>Gammaproteobacteria</taxon>
        <taxon>Pseudomonadales</taxon>
        <taxon>Pseudomonadaceae</taxon>
        <taxon>Pseudomonas</taxon>
    </lineage>
</organism>
<dbReference type="Proteomes" id="UP000616499">
    <property type="component" value="Unassembled WGS sequence"/>
</dbReference>
<accession>A0ABQ2GVS6</accession>
<dbReference type="CDD" id="cd01745">
    <property type="entry name" value="GATase1_2"/>
    <property type="match status" value="1"/>
</dbReference>
<gene>
    <name evidence="2" type="primary">spuA</name>
    <name evidence="2" type="ORF">GCM10009425_25310</name>
</gene>
<dbReference type="EMBL" id="BMNW01000005">
    <property type="protein sequence ID" value="GGM13260.1"/>
    <property type="molecule type" value="Genomic_DNA"/>
</dbReference>
<dbReference type="PANTHER" id="PTHR43235:SF1">
    <property type="entry name" value="GLUTAMINE AMIDOTRANSFERASE PB2B2.05-RELATED"/>
    <property type="match status" value="1"/>
</dbReference>